<feature type="region of interest" description="Disordered" evidence="9">
    <location>
        <begin position="1729"/>
        <end position="1838"/>
    </location>
</feature>
<feature type="compositionally biased region" description="Polar residues" evidence="9">
    <location>
        <begin position="1776"/>
        <end position="1786"/>
    </location>
</feature>
<dbReference type="SUPFAM" id="SSF50729">
    <property type="entry name" value="PH domain-like"/>
    <property type="match status" value="1"/>
</dbReference>
<dbReference type="Gene3D" id="1.20.900.10">
    <property type="entry name" value="Dbl homology (DH) domain"/>
    <property type="match status" value="1"/>
</dbReference>
<dbReference type="InterPro" id="IPR002219">
    <property type="entry name" value="PKC_DAG/PE"/>
</dbReference>
<dbReference type="Pfam" id="PF00621">
    <property type="entry name" value="RhoGEF"/>
    <property type="match status" value="1"/>
</dbReference>
<comment type="subcellular location">
    <subcellularLocation>
        <location evidence="1">Cytoplasm</location>
    </subcellularLocation>
</comment>
<dbReference type="GO" id="GO:0071875">
    <property type="term" value="P:adrenergic receptor signaling pathway"/>
    <property type="evidence" value="ECO:0007669"/>
    <property type="project" value="TreeGrafter"/>
</dbReference>
<feature type="compositionally biased region" description="Polar residues" evidence="9">
    <location>
        <begin position="653"/>
        <end position="662"/>
    </location>
</feature>
<dbReference type="SMART" id="SM00325">
    <property type="entry name" value="RhoGEF"/>
    <property type="match status" value="1"/>
</dbReference>
<dbReference type="InterPro" id="IPR035899">
    <property type="entry name" value="DBL_dom_sf"/>
</dbReference>
<dbReference type="InterPro" id="IPR046349">
    <property type="entry name" value="C1-like_sf"/>
</dbReference>
<evidence type="ECO:0000313" key="14">
    <source>
        <dbReference type="Proteomes" id="UP000694556"/>
    </source>
</evidence>
<dbReference type="PROSITE" id="PS00479">
    <property type="entry name" value="ZF_DAG_PE_1"/>
    <property type="match status" value="1"/>
</dbReference>
<evidence type="ECO:0000259" key="11">
    <source>
        <dbReference type="PROSITE" id="PS50010"/>
    </source>
</evidence>
<sequence length="1838" mass="206068">EFITVQLTEEDKVEDDVVFYLVFTGSTVQHCTSTRKINPGSLETISPGHDCCETVKVVLCASKEGHPILVVAEESFQFIQDEAYDAAQFLATCAGNQQALIFTRFLDRSRPPAADVDFLDEKVALAFRHLKLPAEWNVLGADQSLNENIPRETLMHFAVRLGLLRLTWFLLQQPGGRGALSIHNNEGATPVSLALERGYQKLHQLLTEEEAREPDSWSTLSHTVHAGEYCVKHHRRLDVYLLTAETKEGTKASLESDIRQLQLHMQSHQHRLTPCLLEPVPDGYILSDNEITKGYSPNGSLGAVSDGPNGLLSLGDAESPACSCESKNTVTLGEKEEEGPASVEGSGAVSDENGCTASPHAGVNGAVNLPSCGNSDEEAGMTSAGVVLDQAGLCSKDSTHQEAPAAEERAAESAVPGLQTAGEAPASPAVILSTEKYSFWHIVMVCLVMRRKQKKKVTFEVFITGTKLHHNHIPAGQCRIKSQKRLTEDSKSGLSLICCFCFFQINRESWCSLEPCPDSSLLEQCENFLEDGLSSVCASSQGVLKRESGSESDLFPLPGDGMEDLVFGKPEEEQSACDVTSSSSSADDTMSLERNSSLGSDTSLPFPPAVSFMQPKDRRSLDGSCTSMVAPEGGEGEPAGLGEKDEELDSITDVPTPSSVLRNSMRPLSPFRRHSWGPGKNATNEAEINQRSSMRVLGDGIKKPPIHRRSYSLEGLAGDAGESKKPSANLEAASLSSKDLRRSPLASNQCGSLVLLTEELEQGEIGDYDRQMHPTSQPQGFNFCTSSVSSPLTKSVSLMSISKPALDSEIDLCKVTRHSFIFSWQEKEKDKEKTKEKDKDSKEKEKDKKLLNGHLFTATSVVAQATCYHCMKPFNKDSYYCANCNAIVHKGCKESFASCAKVKMKPQKGMLQAHDTSSLPTVTMRNKSSQPKERPRSAILAPDENTVTSIFNNRRSQQTTALSKSVSIQNIAGVGNDDSLIHTWKFLSQSTDSLHKISRVNESMESLVDEGADMNEGQLMGDLELDSKLLEAESWSQVVDSKFLQQQNKDVVKRQDVIYELMQTEMHHVRTLKIMNDVYSAGMLKELQYDQQIVDKIFPCLENLLHIHSHFFQRILERKKESLADKSEKNFVIKRIGDILVNQFSGENAERMKKTYGKFCGHHNEAVNNFKDLYSKDKRFQAFVKKKMSSSLVRRLGISECILLVTQRITKYPVLLQRILQYTKENEVEHEDLTQSLNLVKDVIAAVNSKVSNYEKKTRLDEIYNRTDSKSIMRMKSGQMFAREDLRHRKLIRDGPVSLKNAAGRLVVLFFFFFFSEKDPDQKSTVISLKKLIVREVAHEEKGLFLISMGVKDPEMVEVHASSKEERNGWKEIIQDTINTMDKDEDEGVPCESEFEKKVSDTRVRALKEQLHQKDKQILVLLEEKTKIFRDMADTSAQEDMPGSRLLFRANTEEAPKGEAIMKTAINEVELLQDLVNRSLGCALGQQVSTTIDQEGVGPISLPRRAETFGGFDSHQMNASKCGVKDEGDDAQDLRRTESDSILKKVSLGLSVCYRSEFKRVTIQGLKNGVVLQQDTYIEDQKLALSERALTRSFFRPTSLLEQEKQRNLEKQRQELANLKKQQAQHQEERRRREKEWEARENQLTEQEAQLAQREEQVHRGRQDLEREREELQVKKASYQLDLERLRTAQKQLEREKAQLKRDMERLPQMWLETDHNQVSNTHEKLARVSSQSSIEDFSKQKSPSLPKQGHFDAELSVSPKRNSLSRTHKEKSTFHLLSTTNQTNKAAEEQPQMPTRLFSLSKPKEKKEKKKKGRGHRSQQSDSHSSEAPPEGEEIFC</sequence>
<feature type="region of interest" description="Disordered" evidence="9">
    <location>
        <begin position="328"/>
        <end position="357"/>
    </location>
</feature>
<dbReference type="InterPro" id="IPR041020">
    <property type="entry name" value="PH_16"/>
</dbReference>
<dbReference type="GO" id="GO:0035023">
    <property type="term" value="P:regulation of Rho protein signal transduction"/>
    <property type="evidence" value="ECO:0007669"/>
    <property type="project" value="TreeGrafter"/>
</dbReference>
<feature type="compositionally biased region" description="Polar residues" evidence="9">
    <location>
        <begin position="586"/>
        <end position="603"/>
    </location>
</feature>
<dbReference type="PROSITE" id="PS50081">
    <property type="entry name" value="ZF_DAG_PE_2"/>
    <property type="match status" value="1"/>
</dbReference>
<dbReference type="InterPro" id="IPR011993">
    <property type="entry name" value="PH-like_dom_sf"/>
</dbReference>
<evidence type="ECO:0000259" key="10">
    <source>
        <dbReference type="PROSITE" id="PS50003"/>
    </source>
</evidence>
<keyword evidence="4" id="KW-0344">Guanine-nucleotide releasing factor</keyword>
<dbReference type="GO" id="GO:0016020">
    <property type="term" value="C:membrane"/>
    <property type="evidence" value="ECO:0007669"/>
    <property type="project" value="TreeGrafter"/>
</dbReference>
<dbReference type="FunFam" id="1.20.900.10:FF:000004">
    <property type="entry name" value="Rho guanine nucleotide exchange factor 2"/>
    <property type="match status" value="1"/>
</dbReference>
<dbReference type="GO" id="GO:0015629">
    <property type="term" value="C:actin cytoskeleton"/>
    <property type="evidence" value="ECO:0007669"/>
    <property type="project" value="TreeGrafter"/>
</dbReference>
<dbReference type="PROSITE" id="PS50010">
    <property type="entry name" value="DH_2"/>
    <property type="match status" value="1"/>
</dbReference>
<dbReference type="SMART" id="SM00233">
    <property type="entry name" value="PH"/>
    <property type="match status" value="1"/>
</dbReference>
<feature type="domain" description="Phorbol-ester/DAG-type" evidence="12">
    <location>
        <begin position="853"/>
        <end position="899"/>
    </location>
</feature>
<evidence type="ECO:0000256" key="3">
    <source>
        <dbReference type="ARBA" id="ARBA00022553"/>
    </source>
</evidence>
<evidence type="ECO:0000256" key="8">
    <source>
        <dbReference type="ARBA" id="ARBA00023054"/>
    </source>
</evidence>
<dbReference type="PANTHER" id="PTHR13944">
    <property type="entry name" value="AGAP007712-PA"/>
    <property type="match status" value="1"/>
</dbReference>
<dbReference type="Ensembl" id="ENSCMMT00000016621.1">
    <property type="protein sequence ID" value="ENSCMMP00000015108.1"/>
    <property type="gene ID" value="ENSCMMG00000006474.1"/>
</dbReference>
<dbReference type="InterPro" id="IPR000219">
    <property type="entry name" value="DH_dom"/>
</dbReference>
<dbReference type="GO" id="GO:0005085">
    <property type="term" value="F:guanyl-nucleotide exchange factor activity"/>
    <property type="evidence" value="ECO:0007669"/>
    <property type="project" value="UniProtKB-KW"/>
</dbReference>
<evidence type="ECO:0000256" key="6">
    <source>
        <dbReference type="ARBA" id="ARBA00022771"/>
    </source>
</evidence>
<evidence type="ECO:0000256" key="9">
    <source>
        <dbReference type="SAM" id="MobiDB-lite"/>
    </source>
</evidence>
<evidence type="ECO:0000256" key="7">
    <source>
        <dbReference type="ARBA" id="ARBA00022833"/>
    </source>
</evidence>
<evidence type="ECO:0000256" key="4">
    <source>
        <dbReference type="ARBA" id="ARBA00022658"/>
    </source>
</evidence>
<dbReference type="InterPro" id="IPR051632">
    <property type="entry name" value="Rho_GEF"/>
</dbReference>
<keyword evidence="3" id="KW-0597">Phosphoprotein</keyword>
<dbReference type="InterPro" id="IPR036770">
    <property type="entry name" value="Ankyrin_rpt-contain_sf"/>
</dbReference>
<feature type="compositionally biased region" description="Basic and acidic residues" evidence="9">
    <location>
        <begin position="1626"/>
        <end position="1643"/>
    </location>
</feature>
<proteinExistence type="predicted"/>
<feature type="compositionally biased region" description="Polar residues" evidence="9">
    <location>
        <begin position="681"/>
        <end position="693"/>
    </location>
</feature>
<keyword evidence="7" id="KW-0862">Zinc</keyword>
<evidence type="ECO:0000313" key="13">
    <source>
        <dbReference type="Ensembl" id="ENSCMMP00000015108.1"/>
    </source>
</evidence>
<evidence type="ECO:0000256" key="2">
    <source>
        <dbReference type="ARBA" id="ARBA00022490"/>
    </source>
</evidence>
<dbReference type="PROSITE" id="PS50003">
    <property type="entry name" value="PH_DOMAIN"/>
    <property type="match status" value="1"/>
</dbReference>
<dbReference type="SUPFAM" id="SSF48065">
    <property type="entry name" value="DBL homology domain (DH-domain)"/>
    <property type="match status" value="1"/>
</dbReference>
<reference evidence="13" key="1">
    <citation type="submission" date="2018-09" db="EMBL/GenBank/DDBJ databases">
        <title>Common duck and Muscovy duck high density SNP chip.</title>
        <authorList>
            <person name="Vignal A."/>
            <person name="Thebault N."/>
            <person name="Warren W.C."/>
        </authorList>
    </citation>
    <scope>NUCLEOTIDE SEQUENCE [LARGE SCALE GENOMIC DNA]</scope>
</reference>
<dbReference type="GO" id="GO:0005078">
    <property type="term" value="F:MAP-kinase scaffold activity"/>
    <property type="evidence" value="ECO:0007669"/>
    <property type="project" value="TreeGrafter"/>
</dbReference>
<keyword evidence="14" id="KW-1185">Reference proteome</keyword>
<dbReference type="GO" id="GO:0043123">
    <property type="term" value="P:positive regulation of canonical NF-kappaB signal transduction"/>
    <property type="evidence" value="ECO:0007669"/>
    <property type="project" value="TreeGrafter"/>
</dbReference>
<keyword evidence="5" id="KW-0479">Metal-binding</keyword>
<feature type="region of interest" description="Disordered" evidence="9">
    <location>
        <begin position="397"/>
        <end position="421"/>
    </location>
</feature>
<dbReference type="SUPFAM" id="SSF48403">
    <property type="entry name" value="Ankyrin repeat"/>
    <property type="match status" value="1"/>
</dbReference>
<protein>
    <submittedName>
        <fullName evidence="13">A-kinase anchoring protein 13</fullName>
    </submittedName>
</protein>
<feature type="region of interest" description="Disordered" evidence="9">
    <location>
        <begin position="571"/>
        <end position="693"/>
    </location>
</feature>
<keyword evidence="8" id="KW-0175">Coiled coil</keyword>
<dbReference type="SUPFAM" id="SSF57889">
    <property type="entry name" value="Cysteine-rich domain"/>
    <property type="match status" value="1"/>
</dbReference>
<dbReference type="GO" id="GO:0008270">
    <property type="term" value="F:zinc ion binding"/>
    <property type="evidence" value="ECO:0007669"/>
    <property type="project" value="UniProtKB-KW"/>
</dbReference>
<accession>A0A8C3GJZ6</accession>
<dbReference type="Pfam" id="PF17838">
    <property type="entry name" value="PH_16"/>
    <property type="match status" value="1"/>
</dbReference>
<reference evidence="13" key="3">
    <citation type="submission" date="2025-09" db="UniProtKB">
        <authorList>
            <consortium name="Ensembl"/>
        </authorList>
    </citation>
    <scope>IDENTIFICATION</scope>
</reference>
<feature type="domain" description="DH" evidence="11">
    <location>
        <begin position="1053"/>
        <end position="1250"/>
    </location>
</feature>
<dbReference type="CDD" id="cd20878">
    <property type="entry name" value="C1_AKAP13"/>
    <property type="match status" value="1"/>
</dbReference>
<dbReference type="Proteomes" id="UP000694556">
    <property type="component" value="Chromosome 11"/>
</dbReference>
<feature type="region of interest" description="Disordered" evidence="9">
    <location>
        <begin position="717"/>
        <end position="742"/>
    </location>
</feature>
<feature type="compositionally biased region" description="Basic residues" evidence="9">
    <location>
        <begin position="1808"/>
        <end position="1818"/>
    </location>
</feature>
<feature type="region of interest" description="Disordered" evidence="9">
    <location>
        <begin position="1618"/>
        <end position="1648"/>
    </location>
</feature>
<name>A0A8C3GJZ6_CAIMO</name>
<evidence type="ECO:0000256" key="1">
    <source>
        <dbReference type="ARBA" id="ARBA00004496"/>
    </source>
</evidence>
<dbReference type="PANTHER" id="PTHR13944:SF18">
    <property type="entry name" value="A-KINASE ANCHOR PROTEIN 13"/>
    <property type="match status" value="1"/>
</dbReference>
<dbReference type="CDD" id="cd00160">
    <property type="entry name" value="RhoGEF"/>
    <property type="match status" value="1"/>
</dbReference>
<feature type="domain" description="PH" evidence="10">
    <location>
        <begin position="1273"/>
        <end position="1379"/>
    </location>
</feature>
<dbReference type="Gene3D" id="2.30.29.30">
    <property type="entry name" value="Pleckstrin-homology domain (PH domain)/Phosphotyrosine-binding domain (PTB)"/>
    <property type="match status" value="1"/>
</dbReference>
<dbReference type="InterPro" id="IPR001849">
    <property type="entry name" value="PH_domain"/>
</dbReference>
<keyword evidence="6" id="KW-0863">Zinc-finger</keyword>
<organism evidence="13 14">
    <name type="scientific">Cairina moschata</name>
    <name type="common">Muscovy duck</name>
    <dbReference type="NCBI Taxonomy" id="8855"/>
    <lineage>
        <taxon>Eukaryota</taxon>
        <taxon>Metazoa</taxon>
        <taxon>Chordata</taxon>
        <taxon>Craniata</taxon>
        <taxon>Vertebrata</taxon>
        <taxon>Euteleostomi</taxon>
        <taxon>Archelosauria</taxon>
        <taxon>Archosauria</taxon>
        <taxon>Dinosauria</taxon>
        <taxon>Saurischia</taxon>
        <taxon>Theropoda</taxon>
        <taxon>Coelurosauria</taxon>
        <taxon>Aves</taxon>
        <taxon>Neognathae</taxon>
        <taxon>Galloanserae</taxon>
        <taxon>Anseriformes</taxon>
        <taxon>Anatidae</taxon>
        <taxon>Anatinae</taxon>
        <taxon>Cairina</taxon>
    </lineage>
</organism>
<keyword evidence="2" id="KW-0963">Cytoplasm</keyword>
<feature type="compositionally biased region" description="Polar residues" evidence="9">
    <location>
        <begin position="1729"/>
        <end position="1746"/>
    </location>
</feature>
<dbReference type="GO" id="GO:0005737">
    <property type="term" value="C:cytoplasm"/>
    <property type="evidence" value="ECO:0007669"/>
    <property type="project" value="UniProtKB-SubCell"/>
</dbReference>
<evidence type="ECO:0000259" key="12">
    <source>
        <dbReference type="PROSITE" id="PS50081"/>
    </source>
</evidence>
<dbReference type="Gene3D" id="3.30.60.20">
    <property type="match status" value="1"/>
</dbReference>
<evidence type="ECO:0000256" key="5">
    <source>
        <dbReference type="ARBA" id="ARBA00022723"/>
    </source>
</evidence>
<reference evidence="13" key="2">
    <citation type="submission" date="2025-08" db="UniProtKB">
        <authorList>
            <consortium name="Ensembl"/>
        </authorList>
    </citation>
    <scope>IDENTIFICATION</scope>
</reference>